<sequence>MTDFPACLSSIISSRLVAKLEAIQTVLNSHATKFKEVFHTSWLSFEGSVHAIVVNYPALLSVFMEEKSGRALSLHKPVSTYKFLYCANFFRMC</sequence>
<dbReference type="Proteomes" id="UP001217089">
    <property type="component" value="Unassembled WGS sequence"/>
</dbReference>
<proteinExistence type="predicted"/>
<dbReference type="EMBL" id="JARBDR010000917">
    <property type="protein sequence ID" value="KAJ8303643.1"/>
    <property type="molecule type" value="Genomic_DNA"/>
</dbReference>
<name>A0ABQ9EK77_TEGGR</name>
<organism evidence="1 2">
    <name type="scientific">Tegillarca granosa</name>
    <name type="common">Malaysian cockle</name>
    <name type="synonym">Anadara granosa</name>
    <dbReference type="NCBI Taxonomy" id="220873"/>
    <lineage>
        <taxon>Eukaryota</taxon>
        <taxon>Metazoa</taxon>
        <taxon>Spiralia</taxon>
        <taxon>Lophotrochozoa</taxon>
        <taxon>Mollusca</taxon>
        <taxon>Bivalvia</taxon>
        <taxon>Autobranchia</taxon>
        <taxon>Pteriomorphia</taxon>
        <taxon>Arcoida</taxon>
        <taxon>Arcoidea</taxon>
        <taxon>Arcidae</taxon>
        <taxon>Tegillarca</taxon>
    </lineage>
</organism>
<comment type="caution">
    <text evidence="1">The sequence shown here is derived from an EMBL/GenBank/DDBJ whole genome shotgun (WGS) entry which is preliminary data.</text>
</comment>
<evidence type="ECO:0000313" key="1">
    <source>
        <dbReference type="EMBL" id="KAJ8303643.1"/>
    </source>
</evidence>
<accession>A0ABQ9EK77</accession>
<evidence type="ECO:0000313" key="2">
    <source>
        <dbReference type="Proteomes" id="UP001217089"/>
    </source>
</evidence>
<keyword evidence="2" id="KW-1185">Reference proteome</keyword>
<protein>
    <submittedName>
        <fullName evidence="1">Uncharacterized protein</fullName>
    </submittedName>
</protein>
<reference evidence="1 2" key="1">
    <citation type="submission" date="2022-12" db="EMBL/GenBank/DDBJ databases">
        <title>Chromosome-level genome of Tegillarca granosa.</title>
        <authorList>
            <person name="Kim J."/>
        </authorList>
    </citation>
    <scope>NUCLEOTIDE SEQUENCE [LARGE SCALE GENOMIC DNA]</scope>
    <source>
        <strain evidence="1">Teg-2019</strain>
        <tissue evidence="1">Adductor muscle</tissue>
    </source>
</reference>
<gene>
    <name evidence="1" type="ORF">KUTeg_020039</name>
</gene>